<keyword evidence="1" id="KW-0067">ATP-binding</keyword>
<dbReference type="GO" id="GO:0004386">
    <property type="term" value="F:helicase activity"/>
    <property type="evidence" value="ECO:0007669"/>
    <property type="project" value="UniProtKB-KW"/>
</dbReference>
<accession>A0A7D9KFF8</accession>
<keyword evidence="1" id="KW-0547">Nucleotide-binding</keyword>
<gene>
    <name evidence="1" type="ORF">PACLA_8A007947</name>
</gene>
<proteinExistence type="predicted"/>
<dbReference type="EMBL" id="CACRXK020037572">
    <property type="protein sequence ID" value="CAB4045087.1"/>
    <property type="molecule type" value="Genomic_DNA"/>
</dbReference>
<evidence type="ECO:0000313" key="1">
    <source>
        <dbReference type="EMBL" id="CAB4045087.1"/>
    </source>
</evidence>
<comment type="caution">
    <text evidence="1">The sequence shown here is derived from an EMBL/GenBank/DDBJ whole genome shotgun (WGS) entry which is preliminary data.</text>
</comment>
<reference evidence="1" key="1">
    <citation type="submission" date="2020-04" db="EMBL/GenBank/DDBJ databases">
        <authorList>
            <person name="Alioto T."/>
            <person name="Alioto T."/>
            <person name="Gomez Garrido J."/>
        </authorList>
    </citation>
    <scope>NUCLEOTIDE SEQUENCE</scope>
    <source>
        <strain evidence="1">A484AB</strain>
    </source>
</reference>
<keyword evidence="1" id="KW-0347">Helicase</keyword>
<protein>
    <submittedName>
        <fullName evidence="1">Probable Werner syndrome ATP-dependent helicase homolog 1</fullName>
    </submittedName>
</protein>
<dbReference type="Proteomes" id="UP001152795">
    <property type="component" value="Unassembled WGS sequence"/>
</dbReference>
<dbReference type="AlphaFoldDB" id="A0A7D9KFF8"/>
<sequence>MVNVITVHLSPDKENVKYVVEKANIDLDETFGWLIKDILTHRQHTEKTVIFCQSFKECGDLYDTFFK</sequence>
<keyword evidence="1" id="KW-0378">Hydrolase</keyword>
<name>A0A7D9KFF8_PARCT</name>
<dbReference type="OrthoDB" id="10427758at2759"/>
<evidence type="ECO:0000313" key="2">
    <source>
        <dbReference type="Proteomes" id="UP001152795"/>
    </source>
</evidence>
<keyword evidence="2" id="KW-1185">Reference proteome</keyword>
<organism evidence="1 2">
    <name type="scientific">Paramuricea clavata</name>
    <name type="common">Red gorgonian</name>
    <name type="synonym">Violescent sea-whip</name>
    <dbReference type="NCBI Taxonomy" id="317549"/>
    <lineage>
        <taxon>Eukaryota</taxon>
        <taxon>Metazoa</taxon>
        <taxon>Cnidaria</taxon>
        <taxon>Anthozoa</taxon>
        <taxon>Octocorallia</taxon>
        <taxon>Malacalcyonacea</taxon>
        <taxon>Plexauridae</taxon>
        <taxon>Paramuricea</taxon>
    </lineage>
</organism>